<accession>A0A448HE75</accession>
<name>A0A448HE75_9ACTO</name>
<dbReference type="RefSeq" id="WP_126381709.1">
    <property type="nucleotide sequence ID" value="NZ_LR134350.1"/>
</dbReference>
<dbReference type="Pfam" id="PF01569">
    <property type="entry name" value="PAP2"/>
    <property type="match status" value="1"/>
</dbReference>
<dbReference type="SMART" id="SM00014">
    <property type="entry name" value="acidPPc"/>
    <property type="match status" value="1"/>
</dbReference>
<keyword evidence="1" id="KW-0472">Membrane</keyword>
<evidence type="ECO:0000259" key="2">
    <source>
        <dbReference type="SMART" id="SM00014"/>
    </source>
</evidence>
<feature type="transmembrane region" description="Helical" evidence="1">
    <location>
        <begin position="156"/>
        <end position="174"/>
    </location>
</feature>
<dbReference type="Gene3D" id="1.20.144.10">
    <property type="entry name" value="Phosphatidic acid phosphatase type 2/haloperoxidase"/>
    <property type="match status" value="2"/>
</dbReference>
<feature type="transmembrane region" description="Helical" evidence="1">
    <location>
        <begin position="208"/>
        <end position="230"/>
    </location>
</feature>
<keyword evidence="1" id="KW-1133">Transmembrane helix</keyword>
<reference evidence="3 4" key="1">
    <citation type="submission" date="2018-12" db="EMBL/GenBank/DDBJ databases">
        <authorList>
            <consortium name="Pathogen Informatics"/>
        </authorList>
    </citation>
    <scope>NUCLEOTIDE SEQUENCE [LARGE SCALE GENOMIC DNA]</scope>
    <source>
        <strain evidence="3 4">NCTC11636</strain>
    </source>
</reference>
<dbReference type="EMBL" id="LR134350">
    <property type="protein sequence ID" value="VEG26372.1"/>
    <property type="molecule type" value="Genomic_DNA"/>
</dbReference>
<feature type="transmembrane region" description="Helical" evidence="1">
    <location>
        <begin position="109"/>
        <end position="130"/>
    </location>
</feature>
<keyword evidence="4" id="KW-1185">Reference proteome</keyword>
<dbReference type="Proteomes" id="UP000266895">
    <property type="component" value="Chromosome"/>
</dbReference>
<feature type="transmembrane region" description="Helical" evidence="1">
    <location>
        <begin position="181"/>
        <end position="202"/>
    </location>
</feature>
<organism evidence="3 4">
    <name type="scientific">Actinomyces howellii</name>
    <dbReference type="NCBI Taxonomy" id="52771"/>
    <lineage>
        <taxon>Bacteria</taxon>
        <taxon>Bacillati</taxon>
        <taxon>Actinomycetota</taxon>
        <taxon>Actinomycetes</taxon>
        <taxon>Actinomycetales</taxon>
        <taxon>Actinomycetaceae</taxon>
        <taxon>Actinomyces</taxon>
    </lineage>
</organism>
<sequence>MPESSRPSRPPRPLVSRLPAPWRTARAAVLAAGAAVALAVFAWLADSAVEADDLAAYDPSVTSSAVAWRSAPTTVVAWFFTYLGGTASLTVLTVLCVAVLLWRGRRAHALVLATAMIGSSLLTVVLKAAFVRARPSASLLLGEAASTYSFPSGHSFNTAVFAGTLAGFVVFSAAPRPRRLAAAAVALAVTALVGLSRIYLAYHWLTDVLAGWFIGLAWLCLVALATMAVLGRRHRPRPPSGA</sequence>
<feature type="transmembrane region" description="Helical" evidence="1">
    <location>
        <begin position="75"/>
        <end position="102"/>
    </location>
</feature>
<dbReference type="InterPro" id="IPR036938">
    <property type="entry name" value="PAP2/HPO_sf"/>
</dbReference>
<feature type="domain" description="Phosphatidic acid phosphatase type 2/haloperoxidase" evidence="2">
    <location>
        <begin position="109"/>
        <end position="223"/>
    </location>
</feature>
<dbReference type="CDD" id="cd03392">
    <property type="entry name" value="PAP2_like_2"/>
    <property type="match status" value="1"/>
</dbReference>
<keyword evidence="1" id="KW-0812">Transmembrane</keyword>
<gene>
    <name evidence="3" type="ORF">NCTC11636_00493</name>
</gene>
<dbReference type="InterPro" id="IPR000326">
    <property type="entry name" value="PAP2/HPO"/>
</dbReference>
<evidence type="ECO:0000256" key="1">
    <source>
        <dbReference type="SAM" id="Phobius"/>
    </source>
</evidence>
<protein>
    <submittedName>
        <fullName evidence="3">PAP2 superfamily</fullName>
    </submittedName>
</protein>
<dbReference type="AlphaFoldDB" id="A0A448HE75"/>
<evidence type="ECO:0000313" key="4">
    <source>
        <dbReference type="Proteomes" id="UP000266895"/>
    </source>
</evidence>
<dbReference type="OrthoDB" id="5289372at2"/>
<dbReference type="PANTHER" id="PTHR14969:SF13">
    <property type="entry name" value="AT30094P"/>
    <property type="match status" value="1"/>
</dbReference>
<dbReference type="SUPFAM" id="SSF48317">
    <property type="entry name" value="Acid phosphatase/Vanadium-dependent haloperoxidase"/>
    <property type="match status" value="1"/>
</dbReference>
<evidence type="ECO:0000313" key="3">
    <source>
        <dbReference type="EMBL" id="VEG26372.1"/>
    </source>
</evidence>
<proteinExistence type="predicted"/>
<dbReference type="PANTHER" id="PTHR14969">
    <property type="entry name" value="SPHINGOSINE-1-PHOSPHATE PHOSPHOHYDROLASE"/>
    <property type="match status" value="1"/>
</dbReference>
<dbReference type="KEGG" id="ahw:NCTC11636_00493"/>